<dbReference type="AlphaFoldDB" id="A0A2M3ZRG4"/>
<proteinExistence type="predicted"/>
<accession>A0A2M3ZRG4</accession>
<feature type="transmembrane region" description="Helical" evidence="1">
    <location>
        <begin position="6"/>
        <end position="30"/>
    </location>
</feature>
<protein>
    <submittedName>
        <fullName evidence="2">Putative secreted peptide</fullName>
    </submittedName>
</protein>
<keyword evidence="1" id="KW-1133">Transmembrane helix</keyword>
<organism evidence="2">
    <name type="scientific">Anopheles braziliensis</name>
    <dbReference type="NCBI Taxonomy" id="58242"/>
    <lineage>
        <taxon>Eukaryota</taxon>
        <taxon>Metazoa</taxon>
        <taxon>Ecdysozoa</taxon>
        <taxon>Arthropoda</taxon>
        <taxon>Hexapoda</taxon>
        <taxon>Insecta</taxon>
        <taxon>Pterygota</taxon>
        <taxon>Neoptera</taxon>
        <taxon>Endopterygota</taxon>
        <taxon>Diptera</taxon>
        <taxon>Nematocera</taxon>
        <taxon>Culicoidea</taxon>
        <taxon>Culicidae</taxon>
        <taxon>Anophelinae</taxon>
        <taxon>Anopheles</taxon>
    </lineage>
</organism>
<name>A0A2M3ZRG4_9DIPT</name>
<sequence length="105" mass="12193">MLCLMVTVLMLVMMLMLMLRLMMVLLLLLLEELGCLQKRIHTGQHVGRRRAASPFVRHFVRRALHHLLLHLFQWLWCAGYTSHYVCVCPTVCDARGAERTMGSSR</sequence>
<keyword evidence="1" id="KW-0812">Transmembrane</keyword>
<evidence type="ECO:0000313" key="2">
    <source>
        <dbReference type="EMBL" id="MBW30958.1"/>
    </source>
</evidence>
<reference evidence="2" key="1">
    <citation type="submission" date="2018-01" db="EMBL/GenBank/DDBJ databases">
        <title>An insight into the sialome of Amazonian anophelines.</title>
        <authorList>
            <person name="Ribeiro J.M."/>
            <person name="Scarpassa V."/>
            <person name="Calvo E."/>
        </authorList>
    </citation>
    <scope>NUCLEOTIDE SEQUENCE</scope>
    <source>
        <tissue evidence="2">Salivary glands</tissue>
    </source>
</reference>
<keyword evidence="1" id="KW-0472">Membrane</keyword>
<dbReference type="EMBL" id="GGFM01010207">
    <property type="protein sequence ID" value="MBW30958.1"/>
    <property type="molecule type" value="Transcribed_RNA"/>
</dbReference>
<evidence type="ECO:0000256" key="1">
    <source>
        <dbReference type="SAM" id="Phobius"/>
    </source>
</evidence>